<keyword evidence="2 4" id="KW-0472">Membrane</keyword>
<evidence type="ECO:0000313" key="9">
    <source>
        <dbReference type="Proteomes" id="UP000056450"/>
    </source>
</evidence>
<dbReference type="CDD" id="cd07185">
    <property type="entry name" value="OmpA_C-like"/>
    <property type="match status" value="1"/>
</dbReference>
<dbReference type="EMBL" id="LOTQ01000018">
    <property type="protein sequence ID" value="KVA08945.1"/>
    <property type="molecule type" value="Genomic_DNA"/>
</dbReference>
<evidence type="ECO:0000259" key="7">
    <source>
        <dbReference type="PROSITE" id="PS51123"/>
    </source>
</evidence>
<sequence>MKFSSLVLRSCVLGAIAAALGACATQSGPTYSIRALSSPEQQEPIYRVTCAGMLSSSNACVAAAQKFCTDKGMTQLHSVDRVRDGVALKDPREIDFMCGKPSPKPAAHLPPPQPPQPAPQPASRPQVLLQGNAHFATDSAALTVTARRALDQFLGVNGGVEFRRVTVTGYTDSTGSVPHNQRLSEARARSVISYLRIGGLQAQQFIAEGRGAADPVATNSTAEGRAQNRRVEIRLATE</sequence>
<evidence type="ECO:0000256" key="2">
    <source>
        <dbReference type="ARBA" id="ARBA00023136"/>
    </source>
</evidence>
<feature type="region of interest" description="Disordered" evidence="5">
    <location>
        <begin position="97"/>
        <end position="124"/>
    </location>
</feature>
<protein>
    <recommendedName>
        <fullName evidence="7">OmpA-like domain-containing protein</fullName>
    </recommendedName>
</protein>
<evidence type="ECO:0000256" key="5">
    <source>
        <dbReference type="SAM" id="MobiDB-lite"/>
    </source>
</evidence>
<dbReference type="Proteomes" id="UP000056450">
    <property type="component" value="Unassembled WGS sequence"/>
</dbReference>
<dbReference type="AlphaFoldDB" id="A0AAP1C8A8"/>
<feature type="domain" description="OmpA-like" evidence="7">
    <location>
        <begin position="122"/>
        <end position="238"/>
    </location>
</feature>
<dbReference type="PROSITE" id="PS51257">
    <property type="entry name" value="PROKAR_LIPOPROTEIN"/>
    <property type="match status" value="1"/>
</dbReference>
<organism evidence="8 9">
    <name type="scientific">Burkholderia latens</name>
    <dbReference type="NCBI Taxonomy" id="488446"/>
    <lineage>
        <taxon>Bacteria</taxon>
        <taxon>Pseudomonadati</taxon>
        <taxon>Pseudomonadota</taxon>
        <taxon>Betaproteobacteria</taxon>
        <taxon>Burkholderiales</taxon>
        <taxon>Burkholderiaceae</taxon>
        <taxon>Burkholderia</taxon>
        <taxon>Burkholderia cepacia complex</taxon>
    </lineage>
</organism>
<dbReference type="GO" id="GO:0009279">
    <property type="term" value="C:cell outer membrane"/>
    <property type="evidence" value="ECO:0007669"/>
    <property type="project" value="UniProtKB-SubCell"/>
</dbReference>
<dbReference type="PANTHER" id="PTHR30329">
    <property type="entry name" value="STATOR ELEMENT OF FLAGELLAR MOTOR COMPLEX"/>
    <property type="match status" value="1"/>
</dbReference>
<evidence type="ECO:0000256" key="1">
    <source>
        <dbReference type="ARBA" id="ARBA00004442"/>
    </source>
</evidence>
<feature type="chain" id="PRO_5042853883" description="OmpA-like domain-containing protein" evidence="6">
    <location>
        <begin position="25"/>
        <end position="238"/>
    </location>
</feature>
<keyword evidence="6" id="KW-0732">Signal</keyword>
<dbReference type="PRINTS" id="PR01021">
    <property type="entry name" value="OMPADOMAIN"/>
</dbReference>
<feature type="compositionally biased region" description="Pro residues" evidence="5">
    <location>
        <begin position="102"/>
        <end position="122"/>
    </location>
</feature>
<name>A0AAP1C8A8_9BURK</name>
<evidence type="ECO:0000313" key="8">
    <source>
        <dbReference type="EMBL" id="KVA08945.1"/>
    </source>
</evidence>
<dbReference type="PANTHER" id="PTHR30329:SF21">
    <property type="entry name" value="LIPOPROTEIN YIAD-RELATED"/>
    <property type="match status" value="1"/>
</dbReference>
<reference evidence="8 9" key="1">
    <citation type="submission" date="2015-11" db="EMBL/GenBank/DDBJ databases">
        <title>Expanding the genomic diversity of Burkholderia species for the development of highly accurate diagnostics.</title>
        <authorList>
            <person name="Sahl J."/>
            <person name="Keim P."/>
            <person name="Wagner D."/>
        </authorList>
    </citation>
    <scope>NUCLEOTIDE SEQUENCE [LARGE SCALE GENOMIC DNA]</scope>
    <source>
        <strain evidence="8 9">RF32-BP12</strain>
    </source>
</reference>
<dbReference type="SUPFAM" id="SSF103088">
    <property type="entry name" value="OmpA-like"/>
    <property type="match status" value="1"/>
</dbReference>
<dbReference type="Pfam" id="PF00691">
    <property type="entry name" value="OmpA"/>
    <property type="match status" value="1"/>
</dbReference>
<dbReference type="InterPro" id="IPR006664">
    <property type="entry name" value="OMP_bac"/>
</dbReference>
<dbReference type="PROSITE" id="PS51123">
    <property type="entry name" value="OMPA_2"/>
    <property type="match status" value="1"/>
</dbReference>
<feature type="signal peptide" evidence="6">
    <location>
        <begin position="1"/>
        <end position="24"/>
    </location>
</feature>
<proteinExistence type="predicted"/>
<dbReference type="InterPro" id="IPR036737">
    <property type="entry name" value="OmpA-like_sf"/>
</dbReference>
<evidence type="ECO:0000256" key="4">
    <source>
        <dbReference type="PROSITE-ProRule" id="PRU00473"/>
    </source>
</evidence>
<gene>
    <name evidence="8" type="ORF">WI41_13895</name>
</gene>
<evidence type="ECO:0000256" key="6">
    <source>
        <dbReference type="SAM" id="SignalP"/>
    </source>
</evidence>
<comment type="caution">
    <text evidence="8">The sequence shown here is derived from an EMBL/GenBank/DDBJ whole genome shotgun (WGS) entry which is preliminary data.</text>
</comment>
<evidence type="ECO:0000256" key="3">
    <source>
        <dbReference type="ARBA" id="ARBA00023237"/>
    </source>
</evidence>
<accession>A0AAP1C8A8</accession>
<dbReference type="Gene3D" id="3.30.1330.60">
    <property type="entry name" value="OmpA-like domain"/>
    <property type="match status" value="1"/>
</dbReference>
<dbReference type="InterPro" id="IPR050330">
    <property type="entry name" value="Bact_OuterMem_StrucFunc"/>
</dbReference>
<comment type="subcellular location">
    <subcellularLocation>
        <location evidence="1">Cell outer membrane</location>
    </subcellularLocation>
</comment>
<dbReference type="InterPro" id="IPR006665">
    <property type="entry name" value="OmpA-like"/>
</dbReference>
<keyword evidence="3" id="KW-0998">Cell outer membrane</keyword>